<dbReference type="PROSITE" id="PS00893">
    <property type="entry name" value="NUDIX_BOX"/>
    <property type="match status" value="1"/>
</dbReference>
<dbReference type="GO" id="GO:0006754">
    <property type="term" value="P:ATP biosynthetic process"/>
    <property type="evidence" value="ECO:0007669"/>
    <property type="project" value="TreeGrafter"/>
</dbReference>
<dbReference type="InterPro" id="IPR051325">
    <property type="entry name" value="Nudix_hydrolase_domain"/>
</dbReference>
<dbReference type="PANTHER" id="PTHR21340">
    <property type="entry name" value="DIADENOSINE 5,5-P1,P4-TETRAPHOSPHATE PYROPHOSPHOHYDROLASE MUTT"/>
    <property type="match status" value="1"/>
</dbReference>
<name>A0A8K0X370_9PEZI</name>
<dbReference type="EMBL" id="JAGPXD010000003">
    <property type="protein sequence ID" value="KAH7361889.1"/>
    <property type="molecule type" value="Genomic_DNA"/>
</dbReference>
<dbReference type="Pfam" id="PF00293">
    <property type="entry name" value="NUDIX"/>
    <property type="match status" value="1"/>
</dbReference>
<dbReference type="InterPro" id="IPR020084">
    <property type="entry name" value="NUDIX_hydrolase_CS"/>
</dbReference>
<dbReference type="Proteomes" id="UP000813385">
    <property type="component" value="Unassembled WGS sequence"/>
</dbReference>
<accession>A0A8K0X370</accession>
<evidence type="ECO:0000313" key="3">
    <source>
        <dbReference type="EMBL" id="KAH7361889.1"/>
    </source>
</evidence>
<dbReference type="InterPro" id="IPR000086">
    <property type="entry name" value="NUDIX_hydrolase_dom"/>
</dbReference>
<keyword evidence="1 3" id="KW-0378">Hydrolase</keyword>
<organism evidence="3 4">
    <name type="scientific">Plectosphaerella cucumerina</name>
    <dbReference type="NCBI Taxonomy" id="40658"/>
    <lineage>
        <taxon>Eukaryota</taxon>
        <taxon>Fungi</taxon>
        <taxon>Dikarya</taxon>
        <taxon>Ascomycota</taxon>
        <taxon>Pezizomycotina</taxon>
        <taxon>Sordariomycetes</taxon>
        <taxon>Hypocreomycetidae</taxon>
        <taxon>Glomerellales</taxon>
        <taxon>Plectosphaerellaceae</taxon>
        <taxon>Plectosphaerella</taxon>
    </lineage>
</organism>
<dbReference type="AlphaFoldDB" id="A0A8K0X370"/>
<dbReference type="OrthoDB" id="10259236at2759"/>
<dbReference type="Gene3D" id="3.90.79.10">
    <property type="entry name" value="Nucleoside Triphosphate Pyrophosphohydrolase"/>
    <property type="match status" value="1"/>
</dbReference>
<dbReference type="GO" id="GO:0004081">
    <property type="term" value="F:bis(5'-nucleosyl)-tetraphosphatase (asymmetrical) activity"/>
    <property type="evidence" value="ECO:0007669"/>
    <property type="project" value="TreeGrafter"/>
</dbReference>
<dbReference type="PANTHER" id="PTHR21340:SF0">
    <property type="entry name" value="BIS(5'-NUCLEOSYL)-TETRAPHOSPHATASE [ASYMMETRICAL]"/>
    <property type="match status" value="1"/>
</dbReference>
<feature type="domain" description="Nudix hydrolase" evidence="2">
    <location>
        <begin position="13"/>
        <end position="167"/>
    </location>
</feature>
<gene>
    <name evidence="3" type="ORF">B0T11DRAFT_279787</name>
</gene>
<sequence length="167" mass="18329">MTSTGLSLHFADQFVISCGTVTLDVRNAKVLLVRQRTSGEVFLPKGRKDIGERLEDTATRETFEETGVSVDLLPCNIPTRATAPSTMPAARLESVTEPIAVTQRISSRVLKIILWYIAAGDSTAVPQQGTQQEGEDFDTVWVDLEQVTSTVTFDDDKDIITRAINTI</sequence>
<reference evidence="3" key="1">
    <citation type="journal article" date="2021" name="Nat. Commun.">
        <title>Genetic determinants of endophytism in the Arabidopsis root mycobiome.</title>
        <authorList>
            <person name="Mesny F."/>
            <person name="Miyauchi S."/>
            <person name="Thiergart T."/>
            <person name="Pickel B."/>
            <person name="Atanasova L."/>
            <person name="Karlsson M."/>
            <person name="Huettel B."/>
            <person name="Barry K.W."/>
            <person name="Haridas S."/>
            <person name="Chen C."/>
            <person name="Bauer D."/>
            <person name="Andreopoulos W."/>
            <person name="Pangilinan J."/>
            <person name="LaButti K."/>
            <person name="Riley R."/>
            <person name="Lipzen A."/>
            <person name="Clum A."/>
            <person name="Drula E."/>
            <person name="Henrissat B."/>
            <person name="Kohler A."/>
            <person name="Grigoriev I.V."/>
            <person name="Martin F.M."/>
            <person name="Hacquard S."/>
        </authorList>
    </citation>
    <scope>NUCLEOTIDE SEQUENCE</scope>
    <source>
        <strain evidence="3">MPI-CAGE-AT-0016</strain>
    </source>
</reference>
<evidence type="ECO:0000256" key="1">
    <source>
        <dbReference type="ARBA" id="ARBA00022801"/>
    </source>
</evidence>
<evidence type="ECO:0000313" key="4">
    <source>
        <dbReference type="Proteomes" id="UP000813385"/>
    </source>
</evidence>
<dbReference type="InterPro" id="IPR015797">
    <property type="entry name" value="NUDIX_hydrolase-like_dom_sf"/>
</dbReference>
<comment type="caution">
    <text evidence="3">The sequence shown here is derived from an EMBL/GenBank/DDBJ whole genome shotgun (WGS) entry which is preliminary data.</text>
</comment>
<proteinExistence type="predicted"/>
<evidence type="ECO:0000259" key="2">
    <source>
        <dbReference type="PROSITE" id="PS51462"/>
    </source>
</evidence>
<keyword evidence="4" id="KW-1185">Reference proteome</keyword>
<protein>
    <submittedName>
        <fullName evidence="3">NUDIX hydrolase domain-like protein</fullName>
    </submittedName>
</protein>
<dbReference type="GO" id="GO:0006167">
    <property type="term" value="P:AMP biosynthetic process"/>
    <property type="evidence" value="ECO:0007669"/>
    <property type="project" value="TreeGrafter"/>
</dbReference>
<dbReference type="SUPFAM" id="SSF55811">
    <property type="entry name" value="Nudix"/>
    <property type="match status" value="1"/>
</dbReference>
<dbReference type="PROSITE" id="PS51462">
    <property type="entry name" value="NUDIX"/>
    <property type="match status" value="1"/>
</dbReference>